<reference evidence="4 5" key="1">
    <citation type="submission" date="2023-08" db="EMBL/GenBank/DDBJ databases">
        <title>Oxalobacteraceae gen .nov., isolated from river sludge outside the plant.</title>
        <authorList>
            <person name="Zhao S.Y."/>
        </authorList>
    </citation>
    <scope>NUCLEOTIDE SEQUENCE [LARGE SCALE GENOMIC DNA]</scope>
    <source>
        <strain evidence="4 5">R-40</strain>
    </source>
</reference>
<dbReference type="InterPro" id="IPR050320">
    <property type="entry name" value="N5-glutamine_MTase"/>
</dbReference>
<dbReference type="CDD" id="cd02440">
    <property type="entry name" value="AdoMet_MTases"/>
    <property type="match status" value="1"/>
</dbReference>
<organism evidence="4 5">
    <name type="scientific">Keguizhuia sedimenti</name>
    <dbReference type="NCBI Taxonomy" id="3064264"/>
    <lineage>
        <taxon>Bacteria</taxon>
        <taxon>Pseudomonadati</taxon>
        <taxon>Pseudomonadota</taxon>
        <taxon>Betaproteobacteria</taxon>
        <taxon>Burkholderiales</taxon>
        <taxon>Oxalobacteraceae</taxon>
        <taxon>Keguizhuia</taxon>
    </lineage>
</organism>
<evidence type="ECO:0000256" key="1">
    <source>
        <dbReference type="ARBA" id="ARBA00022603"/>
    </source>
</evidence>
<keyword evidence="1 4" id="KW-0489">Methyltransferase</keyword>
<keyword evidence="2" id="KW-0949">S-adenosyl-L-methionine</keyword>
<feature type="domain" description="Methyltransferase small" evidence="3">
    <location>
        <begin position="152"/>
        <end position="269"/>
    </location>
</feature>
<dbReference type="InterPro" id="IPR002052">
    <property type="entry name" value="DNA_methylase_N6_adenine_CS"/>
</dbReference>
<evidence type="ECO:0000313" key="4">
    <source>
        <dbReference type="EMBL" id="MDQ9170386.1"/>
    </source>
</evidence>
<keyword evidence="5" id="KW-1185">Reference proteome</keyword>
<dbReference type="InterPro" id="IPR029063">
    <property type="entry name" value="SAM-dependent_MTases_sf"/>
</dbReference>
<dbReference type="PROSITE" id="PS00092">
    <property type="entry name" value="N6_MTASE"/>
    <property type="match status" value="1"/>
</dbReference>
<dbReference type="PANTHER" id="PTHR18895">
    <property type="entry name" value="HEMK METHYLTRANSFERASE"/>
    <property type="match status" value="1"/>
</dbReference>
<dbReference type="Proteomes" id="UP001225596">
    <property type="component" value="Unassembled WGS sequence"/>
</dbReference>
<evidence type="ECO:0000259" key="3">
    <source>
        <dbReference type="Pfam" id="PF05175"/>
    </source>
</evidence>
<evidence type="ECO:0000256" key="2">
    <source>
        <dbReference type="ARBA" id="ARBA00022691"/>
    </source>
</evidence>
<dbReference type="SUPFAM" id="SSF53335">
    <property type="entry name" value="S-adenosyl-L-methionine-dependent methyltransferases"/>
    <property type="match status" value="1"/>
</dbReference>
<protein>
    <submittedName>
        <fullName evidence="4">Class I SAM-dependent methyltransferase</fullName>
    </submittedName>
</protein>
<proteinExistence type="predicted"/>
<accession>A0ABU1BPL2</accession>
<gene>
    <name evidence="4" type="ORF">Q8A64_08170</name>
</gene>
<dbReference type="Pfam" id="PF05175">
    <property type="entry name" value="MTS"/>
    <property type="match status" value="1"/>
</dbReference>
<evidence type="ECO:0000313" key="5">
    <source>
        <dbReference type="Proteomes" id="UP001225596"/>
    </source>
</evidence>
<name>A0ABU1BPL2_9BURK</name>
<comment type="caution">
    <text evidence="4">The sequence shown here is derived from an EMBL/GenBank/DDBJ whole genome shotgun (WGS) entry which is preliminary data.</text>
</comment>
<keyword evidence="1 4" id="KW-0808">Transferase</keyword>
<dbReference type="GO" id="GO:0008168">
    <property type="term" value="F:methyltransferase activity"/>
    <property type="evidence" value="ECO:0007669"/>
    <property type="project" value="UniProtKB-KW"/>
</dbReference>
<dbReference type="GO" id="GO:0032259">
    <property type="term" value="P:methylation"/>
    <property type="evidence" value="ECO:0007669"/>
    <property type="project" value="UniProtKB-KW"/>
</dbReference>
<dbReference type="Gene3D" id="3.40.50.150">
    <property type="entry name" value="Vaccinia Virus protein VP39"/>
    <property type="match status" value="1"/>
</dbReference>
<dbReference type="InterPro" id="IPR007848">
    <property type="entry name" value="Small_mtfrase_dom"/>
</dbReference>
<dbReference type="EMBL" id="JAUYVH010000003">
    <property type="protein sequence ID" value="MDQ9170386.1"/>
    <property type="molecule type" value="Genomic_DNA"/>
</dbReference>
<dbReference type="PANTHER" id="PTHR18895:SF74">
    <property type="entry name" value="MTRF1L RELEASE FACTOR GLUTAMINE METHYLTRANSFERASE"/>
    <property type="match status" value="1"/>
</dbReference>
<dbReference type="RefSeq" id="WP_338436307.1">
    <property type="nucleotide sequence ID" value="NZ_JAUYVH010000003.1"/>
</dbReference>
<sequence>MNTVSDMPHNHETQEGMVYLSFAPKPDADLIELGNALKHCAYHFTTVSPATHARVNGRAGNEWARDLAGVFGWSRPFHAAAVPSEIFALMHDAGILIPCQDGFRSGLRASTLGGQLFFHSAYPTTENDSVFFGPDTYRFANAIDQFFILQPAPVRRAIDICCGAGPGAVIVAKHCPEAEVLATDINPSALRLASVNAVLADAANVMPSASNLLADVSGNFDLIISNPPYLVDPAKRAYRHGGGPLGAALSLDIIDASLARLNSGGTLLLYTGAAIVDSIDPLYQAVEEKLRDQPVQWTYREIDPDIFGEELLCEAYLESDRIAAVVLTVTLQT</sequence>